<dbReference type="OrthoDB" id="10355159at2759"/>
<feature type="coiled-coil region" evidence="1">
    <location>
        <begin position="108"/>
        <end position="158"/>
    </location>
</feature>
<evidence type="ECO:0000313" key="2">
    <source>
        <dbReference type="EMBL" id="VDN12955.1"/>
    </source>
</evidence>
<sequence>MLLFLRQKAYNERIKKEGQEERDRMATRKANLKKEYEEQIRRRRAILQDRNKNEETVKQAYVLVDQPLPDNSLQRKVQKQKEVMGFLDYVRDFQTEQQKRNAEVDRLIEEEARKEMAKQQEIRNLQARAQKIRNEETKAALLEQIRAKEARLACQDNQAYDLDRCFLNKLFDADDLRQRYTKALQNQYSHKTQTKETKSAMNIPDLQTFLDETEMHAKSQKWRKVGAVATHVLPRCDGLTPLQ</sequence>
<name>A0A3P7L687_DIBLA</name>
<gene>
    <name evidence="2" type="ORF">DILT_LOCUS8786</name>
</gene>
<evidence type="ECO:0000256" key="1">
    <source>
        <dbReference type="SAM" id="Coils"/>
    </source>
</evidence>
<dbReference type="Proteomes" id="UP000281553">
    <property type="component" value="Unassembled WGS sequence"/>
</dbReference>
<accession>A0A3P7L687</accession>
<protein>
    <recommendedName>
        <fullName evidence="4">Trichohyalin-plectin-homology domain-containing protein</fullName>
    </recommendedName>
</protein>
<dbReference type="AlphaFoldDB" id="A0A3P7L687"/>
<evidence type="ECO:0008006" key="4">
    <source>
        <dbReference type="Google" id="ProtNLM"/>
    </source>
</evidence>
<evidence type="ECO:0000313" key="3">
    <source>
        <dbReference type="Proteomes" id="UP000281553"/>
    </source>
</evidence>
<dbReference type="EMBL" id="UYRU01055192">
    <property type="protein sequence ID" value="VDN12955.1"/>
    <property type="molecule type" value="Genomic_DNA"/>
</dbReference>
<reference evidence="2 3" key="1">
    <citation type="submission" date="2018-11" db="EMBL/GenBank/DDBJ databases">
        <authorList>
            <consortium name="Pathogen Informatics"/>
        </authorList>
    </citation>
    <scope>NUCLEOTIDE SEQUENCE [LARGE SCALE GENOMIC DNA]</scope>
</reference>
<keyword evidence="1" id="KW-0175">Coiled coil</keyword>
<feature type="coiled-coil region" evidence="1">
    <location>
        <begin position="15"/>
        <end position="49"/>
    </location>
</feature>
<keyword evidence="3" id="KW-1185">Reference proteome</keyword>
<organism evidence="2 3">
    <name type="scientific">Dibothriocephalus latus</name>
    <name type="common">Fish tapeworm</name>
    <name type="synonym">Diphyllobothrium latum</name>
    <dbReference type="NCBI Taxonomy" id="60516"/>
    <lineage>
        <taxon>Eukaryota</taxon>
        <taxon>Metazoa</taxon>
        <taxon>Spiralia</taxon>
        <taxon>Lophotrochozoa</taxon>
        <taxon>Platyhelminthes</taxon>
        <taxon>Cestoda</taxon>
        <taxon>Eucestoda</taxon>
        <taxon>Diphyllobothriidea</taxon>
        <taxon>Diphyllobothriidae</taxon>
        <taxon>Dibothriocephalus</taxon>
    </lineage>
</organism>
<proteinExistence type="predicted"/>